<evidence type="ECO:0000313" key="2">
    <source>
        <dbReference type="EMBL" id="RYR51354.1"/>
    </source>
</evidence>
<comment type="caution">
    <text evidence="2">The sequence shown here is derived from an EMBL/GenBank/DDBJ whole genome shotgun (WGS) entry which is preliminary data.</text>
</comment>
<proteinExistence type="predicted"/>
<name>A0A445CKA8_ARAHY</name>
<reference evidence="2 3" key="1">
    <citation type="submission" date="2019-01" db="EMBL/GenBank/DDBJ databases">
        <title>Sequencing of cultivated peanut Arachis hypogaea provides insights into genome evolution and oil improvement.</title>
        <authorList>
            <person name="Chen X."/>
        </authorList>
    </citation>
    <scope>NUCLEOTIDE SEQUENCE [LARGE SCALE GENOMIC DNA]</scope>
    <source>
        <strain evidence="3">cv. Fuhuasheng</strain>
        <tissue evidence="2">Leaves</tissue>
    </source>
</reference>
<accession>A0A445CKA8</accession>
<dbReference type="AlphaFoldDB" id="A0A445CKA8"/>
<gene>
    <name evidence="2" type="ORF">Ahy_A06g026372</name>
</gene>
<dbReference type="Proteomes" id="UP000289738">
    <property type="component" value="Chromosome A06"/>
</dbReference>
<feature type="region of interest" description="Disordered" evidence="1">
    <location>
        <begin position="1"/>
        <end position="47"/>
    </location>
</feature>
<sequence>MESKKRKKIQENSNSETESNDEAQSKKTKQVVEDSSPEQTQSYDGYEFETEVLEEFLKESKKKKTNEKAAAQKKGAPLSSTEGHYDSSETLSMVEESANDPAEQNMMVVRVETQSQIEALSIVPIQVYVPLSQITPEPEIEPSPAKSQREKISEERTKSTPQLPKPDESTPTVPPAPSKIT</sequence>
<evidence type="ECO:0000313" key="3">
    <source>
        <dbReference type="Proteomes" id="UP000289738"/>
    </source>
</evidence>
<keyword evidence="3" id="KW-1185">Reference proteome</keyword>
<feature type="region of interest" description="Disordered" evidence="1">
    <location>
        <begin position="59"/>
        <end position="99"/>
    </location>
</feature>
<evidence type="ECO:0000256" key="1">
    <source>
        <dbReference type="SAM" id="MobiDB-lite"/>
    </source>
</evidence>
<dbReference type="EMBL" id="SDMP01000006">
    <property type="protein sequence ID" value="RYR51354.1"/>
    <property type="molecule type" value="Genomic_DNA"/>
</dbReference>
<feature type="region of interest" description="Disordered" evidence="1">
    <location>
        <begin position="133"/>
        <end position="181"/>
    </location>
</feature>
<protein>
    <submittedName>
        <fullName evidence="2">Uncharacterized protein</fullName>
    </submittedName>
</protein>
<feature type="compositionally biased region" description="Pro residues" evidence="1">
    <location>
        <begin position="172"/>
        <end position="181"/>
    </location>
</feature>
<organism evidence="2 3">
    <name type="scientific">Arachis hypogaea</name>
    <name type="common">Peanut</name>
    <dbReference type="NCBI Taxonomy" id="3818"/>
    <lineage>
        <taxon>Eukaryota</taxon>
        <taxon>Viridiplantae</taxon>
        <taxon>Streptophyta</taxon>
        <taxon>Embryophyta</taxon>
        <taxon>Tracheophyta</taxon>
        <taxon>Spermatophyta</taxon>
        <taxon>Magnoliopsida</taxon>
        <taxon>eudicotyledons</taxon>
        <taxon>Gunneridae</taxon>
        <taxon>Pentapetalae</taxon>
        <taxon>rosids</taxon>
        <taxon>fabids</taxon>
        <taxon>Fabales</taxon>
        <taxon>Fabaceae</taxon>
        <taxon>Papilionoideae</taxon>
        <taxon>50 kb inversion clade</taxon>
        <taxon>dalbergioids sensu lato</taxon>
        <taxon>Dalbergieae</taxon>
        <taxon>Pterocarpus clade</taxon>
        <taxon>Arachis</taxon>
    </lineage>
</organism>
<feature type="compositionally biased region" description="Basic and acidic residues" evidence="1">
    <location>
        <begin position="147"/>
        <end position="158"/>
    </location>
</feature>